<reference evidence="2 3" key="1">
    <citation type="journal article" date="2018" name="Nat. Ecol. Evol.">
        <title>Pezizomycetes genomes reveal the molecular basis of ectomycorrhizal truffle lifestyle.</title>
        <authorList>
            <person name="Murat C."/>
            <person name="Payen T."/>
            <person name="Noel B."/>
            <person name="Kuo A."/>
            <person name="Morin E."/>
            <person name="Chen J."/>
            <person name="Kohler A."/>
            <person name="Krizsan K."/>
            <person name="Balestrini R."/>
            <person name="Da Silva C."/>
            <person name="Montanini B."/>
            <person name="Hainaut M."/>
            <person name="Levati E."/>
            <person name="Barry K.W."/>
            <person name="Belfiori B."/>
            <person name="Cichocki N."/>
            <person name="Clum A."/>
            <person name="Dockter R.B."/>
            <person name="Fauchery L."/>
            <person name="Guy J."/>
            <person name="Iotti M."/>
            <person name="Le Tacon F."/>
            <person name="Lindquist E.A."/>
            <person name="Lipzen A."/>
            <person name="Malagnac F."/>
            <person name="Mello A."/>
            <person name="Molinier V."/>
            <person name="Miyauchi S."/>
            <person name="Poulain J."/>
            <person name="Riccioni C."/>
            <person name="Rubini A."/>
            <person name="Sitrit Y."/>
            <person name="Splivallo R."/>
            <person name="Traeger S."/>
            <person name="Wang M."/>
            <person name="Zifcakova L."/>
            <person name="Wipf D."/>
            <person name="Zambonelli A."/>
            <person name="Paolocci F."/>
            <person name="Nowrousian M."/>
            <person name="Ottonello S."/>
            <person name="Baldrian P."/>
            <person name="Spatafora J.W."/>
            <person name="Henrissat B."/>
            <person name="Nagy L.G."/>
            <person name="Aury J.M."/>
            <person name="Wincker P."/>
            <person name="Grigoriev I.V."/>
            <person name="Bonfante P."/>
            <person name="Martin F.M."/>
        </authorList>
    </citation>
    <scope>NUCLEOTIDE SEQUENCE [LARGE SCALE GENOMIC DNA]</scope>
    <source>
        <strain evidence="2 3">CCBAS932</strain>
    </source>
</reference>
<accession>A0A3N4KLC9</accession>
<sequence length="417" mass="47269">MTKGGSSCGNKCTCKRDKEVEATRGYPGEDIKPNLVSNSQINQSQTTSTRIPIELKPPKMSVSEPMQHSLGCFGKLPLELLTIIAKNLETVDQVRFIFGTHKSLRHLGTVPTIWEDLFIHEKPRRNICRGFSDKIVPNLPRGCVRNLSIHCIGGKNHTYQPLNLLRELRLHDQTLSSLTLSGSQKSVHESLLAITLDDITDLGKLLSGLKTLIANPNVHQPNKNIRPDQLVTLFQLLPNLETLILENFKNISKPLCGMDLYSDMVVTNLKTLVMESISITLPIMNKLGRFFPVLEKLHMGTIRDVMDYTQDVYCPLPKLKDFSATYSGVRGDEISKFFFDLVEGSPDIQEISFCCLRSSYWNILCTARLYGRPMKSPNLKQIRLGGWGILEEDMDGDWFYEDIWQRPCIQPKWRGCC</sequence>
<organism evidence="2 3">
    <name type="scientific">Morchella conica CCBAS932</name>
    <dbReference type="NCBI Taxonomy" id="1392247"/>
    <lineage>
        <taxon>Eukaryota</taxon>
        <taxon>Fungi</taxon>
        <taxon>Dikarya</taxon>
        <taxon>Ascomycota</taxon>
        <taxon>Pezizomycotina</taxon>
        <taxon>Pezizomycetes</taxon>
        <taxon>Pezizales</taxon>
        <taxon>Morchellaceae</taxon>
        <taxon>Morchella</taxon>
    </lineage>
</organism>
<evidence type="ECO:0000313" key="3">
    <source>
        <dbReference type="Proteomes" id="UP000277580"/>
    </source>
</evidence>
<protein>
    <recommendedName>
        <fullName evidence="4">F-box domain-containing protein</fullName>
    </recommendedName>
</protein>
<keyword evidence="3" id="KW-1185">Reference proteome</keyword>
<dbReference type="Gene3D" id="3.80.10.10">
    <property type="entry name" value="Ribonuclease Inhibitor"/>
    <property type="match status" value="1"/>
</dbReference>
<dbReference type="SUPFAM" id="SSF52058">
    <property type="entry name" value="L domain-like"/>
    <property type="match status" value="1"/>
</dbReference>
<evidence type="ECO:0000256" key="1">
    <source>
        <dbReference type="SAM" id="MobiDB-lite"/>
    </source>
</evidence>
<dbReference type="InterPro" id="IPR032675">
    <property type="entry name" value="LRR_dom_sf"/>
</dbReference>
<feature type="region of interest" description="Disordered" evidence="1">
    <location>
        <begin position="25"/>
        <end position="50"/>
    </location>
</feature>
<dbReference type="EMBL" id="ML119136">
    <property type="protein sequence ID" value="RPB11330.1"/>
    <property type="molecule type" value="Genomic_DNA"/>
</dbReference>
<evidence type="ECO:0008006" key="4">
    <source>
        <dbReference type="Google" id="ProtNLM"/>
    </source>
</evidence>
<feature type="compositionally biased region" description="Low complexity" evidence="1">
    <location>
        <begin position="37"/>
        <end position="49"/>
    </location>
</feature>
<dbReference type="Proteomes" id="UP000277580">
    <property type="component" value="Unassembled WGS sequence"/>
</dbReference>
<gene>
    <name evidence="2" type="ORF">P167DRAFT_575348</name>
</gene>
<proteinExistence type="predicted"/>
<dbReference type="AlphaFoldDB" id="A0A3N4KLC9"/>
<name>A0A3N4KLC9_9PEZI</name>
<dbReference type="InParanoid" id="A0A3N4KLC9"/>
<evidence type="ECO:0000313" key="2">
    <source>
        <dbReference type="EMBL" id="RPB11330.1"/>
    </source>
</evidence>
<dbReference type="OrthoDB" id="5305319at2759"/>